<comment type="subcellular location">
    <subcellularLocation>
        <location evidence="1">Membrane</location>
        <topology evidence="1">Single-pass membrane protein</topology>
    </subcellularLocation>
</comment>
<dbReference type="GO" id="GO:0005506">
    <property type="term" value="F:iron ion binding"/>
    <property type="evidence" value="ECO:0007669"/>
    <property type="project" value="InterPro"/>
</dbReference>
<dbReference type="InterPro" id="IPR002401">
    <property type="entry name" value="Cyt_P450_E_grp-I"/>
</dbReference>
<keyword evidence="5 11" id="KW-0479">Metal-binding</keyword>
<dbReference type="RefSeq" id="XP_004515309.1">
    <property type="nucleotide sequence ID" value="XM_004515252.3"/>
</dbReference>
<dbReference type="PRINTS" id="PR00463">
    <property type="entry name" value="EP450I"/>
</dbReference>
<keyword evidence="10 13" id="KW-0472">Membrane</keyword>
<dbReference type="GO" id="GO:0004497">
    <property type="term" value="F:monooxygenase activity"/>
    <property type="evidence" value="ECO:0007669"/>
    <property type="project" value="UniProtKB-KW"/>
</dbReference>
<evidence type="ECO:0000256" key="11">
    <source>
        <dbReference type="PIRSR" id="PIRSR602401-1"/>
    </source>
</evidence>
<comment type="similarity">
    <text evidence="2 12">Belongs to the cytochrome P450 family.</text>
</comment>
<evidence type="ECO:0000256" key="7">
    <source>
        <dbReference type="ARBA" id="ARBA00023002"/>
    </source>
</evidence>
<feature type="transmembrane region" description="Helical" evidence="13">
    <location>
        <begin position="6"/>
        <end position="25"/>
    </location>
</feature>
<keyword evidence="8 11" id="KW-0408">Iron</keyword>
<keyword evidence="9 12" id="KW-0503">Monooxygenase</keyword>
<feature type="binding site" description="axial binding residue" evidence="11">
    <location>
        <position position="469"/>
    </location>
    <ligand>
        <name>heme</name>
        <dbReference type="ChEBI" id="CHEBI:30413"/>
    </ligand>
    <ligandPart>
        <name>Fe</name>
        <dbReference type="ChEBI" id="CHEBI:18248"/>
    </ligandPart>
</feature>
<reference evidence="15" key="1">
    <citation type="submission" date="2025-08" db="UniProtKB">
        <authorList>
            <consortium name="RefSeq"/>
        </authorList>
    </citation>
    <scope>IDENTIFICATION</scope>
    <source>
        <tissue evidence="15">Etiolated seedlings</tissue>
    </source>
</reference>
<evidence type="ECO:0000256" key="6">
    <source>
        <dbReference type="ARBA" id="ARBA00022989"/>
    </source>
</evidence>
<protein>
    <submittedName>
        <fullName evidence="15">Cytochrome P450 714C2-like</fullName>
    </submittedName>
</protein>
<dbReference type="Gene3D" id="1.10.630.10">
    <property type="entry name" value="Cytochrome P450"/>
    <property type="match status" value="1"/>
</dbReference>
<dbReference type="InterPro" id="IPR017972">
    <property type="entry name" value="Cyt_P450_CS"/>
</dbReference>
<dbReference type="PANTHER" id="PTHR24282:SF26">
    <property type="entry name" value="CYTOCHROME P450"/>
    <property type="match status" value="1"/>
</dbReference>
<evidence type="ECO:0000256" key="8">
    <source>
        <dbReference type="ARBA" id="ARBA00023004"/>
    </source>
</evidence>
<evidence type="ECO:0000313" key="14">
    <source>
        <dbReference type="Proteomes" id="UP000087171"/>
    </source>
</evidence>
<gene>
    <name evidence="15" type="primary">LOC101504147</name>
</gene>
<evidence type="ECO:0000256" key="2">
    <source>
        <dbReference type="ARBA" id="ARBA00010617"/>
    </source>
</evidence>
<dbReference type="InterPro" id="IPR001128">
    <property type="entry name" value="Cyt_P450"/>
</dbReference>
<dbReference type="eggNOG" id="KOG0157">
    <property type="taxonomic scope" value="Eukaryota"/>
</dbReference>
<evidence type="ECO:0000256" key="9">
    <source>
        <dbReference type="ARBA" id="ARBA00023033"/>
    </source>
</evidence>
<dbReference type="PROSITE" id="PS00086">
    <property type="entry name" value="CYTOCHROME_P450"/>
    <property type="match status" value="1"/>
</dbReference>
<evidence type="ECO:0000256" key="3">
    <source>
        <dbReference type="ARBA" id="ARBA00022617"/>
    </source>
</evidence>
<evidence type="ECO:0000256" key="1">
    <source>
        <dbReference type="ARBA" id="ARBA00004167"/>
    </source>
</evidence>
<sequence length="521" mass="59411">MNIVESVLLGAILVILVHILNILILRPKSLRAKLQRQGIKGPSPHFYFGNIPEMKTLLLQTQSTQTHDKNKYHVPTSISHNWHFNVFPHIHKWKNQYGPIYLFSSGSIQWLMVTDTDMVKEIVLNTSLNLGKPSFLSKDNGPLLGQGILSSSGIFWAHQRKIIAPQLYLDKMKAKVNMIVDSTNIMLRSWESKLEKYGVVSEIKIDEDLRSLSADIIARACFGSNYVEGREIFTKLRELQKLISKIYAGIPGFRFLPNKSNRQMWRLEKEINSKISKLIKQRQSDAHDEHDLLQMILDSANKCEGGDSNFLPNSISRERFMIDNCKNIFFAGHETTAITTTWCLMLLATNQDWQDRVRVEVFQVCANGNMDATILKSMKTLTMVIQETLRLYPPSSLIVRTALQDINFKGILVPKGMNIQIPMPILHQDSKLWGHDAHKFNPQRFANGVNRACKVPQVYMPFGIGPRVCVGQHLAMLELKVILSLILLKFRFSLSSSYCHSPSFHMLIEPAHGVLLHMTKI</sequence>
<accession>A0A1S2Z592</accession>
<dbReference type="GeneID" id="101504147"/>
<evidence type="ECO:0000256" key="5">
    <source>
        <dbReference type="ARBA" id="ARBA00022723"/>
    </source>
</evidence>
<dbReference type="InterPro" id="IPR036396">
    <property type="entry name" value="Cyt_P450_sf"/>
</dbReference>
<dbReference type="GO" id="GO:0016020">
    <property type="term" value="C:membrane"/>
    <property type="evidence" value="ECO:0007669"/>
    <property type="project" value="UniProtKB-SubCell"/>
</dbReference>
<dbReference type="OrthoDB" id="1470350at2759"/>
<keyword evidence="3 11" id="KW-0349">Heme</keyword>
<dbReference type="GO" id="GO:0020037">
    <property type="term" value="F:heme binding"/>
    <property type="evidence" value="ECO:0007669"/>
    <property type="project" value="InterPro"/>
</dbReference>
<evidence type="ECO:0000256" key="4">
    <source>
        <dbReference type="ARBA" id="ARBA00022692"/>
    </source>
</evidence>
<name>A0A1S2Z592_CICAR</name>
<dbReference type="Proteomes" id="UP000087171">
    <property type="component" value="Unplaced"/>
</dbReference>
<keyword evidence="6 13" id="KW-1133">Transmembrane helix</keyword>
<dbReference type="PANTHER" id="PTHR24282">
    <property type="entry name" value="CYTOCHROME P450 FAMILY MEMBER"/>
    <property type="match status" value="1"/>
</dbReference>
<evidence type="ECO:0000256" key="13">
    <source>
        <dbReference type="SAM" id="Phobius"/>
    </source>
</evidence>
<evidence type="ECO:0000313" key="15">
    <source>
        <dbReference type="RefSeq" id="XP_004515309.1"/>
    </source>
</evidence>
<organism evidence="14 15">
    <name type="scientific">Cicer arietinum</name>
    <name type="common">Chickpea</name>
    <name type="synonym">Garbanzo</name>
    <dbReference type="NCBI Taxonomy" id="3827"/>
    <lineage>
        <taxon>Eukaryota</taxon>
        <taxon>Viridiplantae</taxon>
        <taxon>Streptophyta</taxon>
        <taxon>Embryophyta</taxon>
        <taxon>Tracheophyta</taxon>
        <taxon>Spermatophyta</taxon>
        <taxon>Magnoliopsida</taxon>
        <taxon>eudicotyledons</taxon>
        <taxon>Gunneridae</taxon>
        <taxon>Pentapetalae</taxon>
        <taxon>rosids</taxon>
        <taxon>fabids</taxon>
        <taxon>Fabales</taxon>
        <taxon>Fabaceae</taxon>
        <taxon>Papilionoideae</taxon>
        <taxon>50 kb inversion clade</taxon>
        <taxon>NPAAA clade</taxon>
        <taxon>Hologalegina</taxon>
        <taxon>IRL clade</taxon>
        <taxon>Cicereae</taxon>
        <taxon>Cicer</taxon>
    </lineage>
</organism>
<keyword evidence="7 12" id="KW-0560">Oxidoreductase</keyword>
<dbReference type="KEGG" id="cam:101504147"/>
<proteinExistence type="inferred from homology"/>
<dbReference type="STRING" id="3827.A0A1S2Z592"/>
<dbReference type="SUPFAM" id="SSF48264">
    <property type="entry name" value="Cytochrome P450"/>
    <property type="match status" value="1"/>
</dbReference>
<dbReference type="InterPro" id="IPR050665">
    <property type="entry name" value="Cytochrome_P450_Monooxygen"/>
</dbReference>
<comment type="cofactor">
    <cofactor evidence="11">
        <name>heme</name>
        <dbReference type="ChEBI" id="CHEBI:30413"/>
    </cofactor>
</comment>
<dbReference type="PRINTS" id="PR00385">
    <property type="entry name" value="P450"/>
</dbReference>
<dbReference type="PaxDb" id="3827-XP_004515309.1"/>
<dbReference type="Pfam" id="PF00067">
    <property type="entry name" value="p450"/>
    <property type="match status" value="1"/>
</dbReference>
<evidence type="ECO:0000256" key="12">
    <source>
        <dbReference type="RuleBase" id="RU000461"/>
    </source>
</evidence>
<dbReference type="GO" id="GO:0016705">
    <property type="term" value="F:oxidoreductase activity, acting on paired donors, with incorporation or reduction of molecular oxygen"/>
    <property type="evidence" value="ECO:0007669"/>
    <property type="project" value="InterPro"/>
</dbReference>
<dbReference type="AlphaFoldDB" id="A0A1S2Z592"/>
<keyword evidence="14" id="KW-1185">Reference proteome</keyword>
<keyword evidence="4 13" id="KW-0812">Transmembrane</keyword>
<evidence type="ECO:0000256" key="10">
    <source>
        <dbReference type="ARBA" id="ARBA00023136"/>
    </source>
</evidence>